<dbReference type="OrthoDB" id="9800167at2"/>
<dbReference type="GO" id="GO:0000166">
    <property type="term" value="F:nucleotide binding"/>
    <property type="evidence" value="ECO:0007669"/>
    <property type="project" value="UniProtKB-KW"/>
</dbReference>
<feature type="domain" description="Pyridine nucleotide-disulphide oxidoreductase dimerisation" evidence="6">
    <location>
        <begin position="336"/>
        <end position="439"/>
    </location>
</feature>
<evidence type="ECO:0000313" key="8">
    <source>
        <dbReference type="EMBL" id="PWF99343.1"/>
    </source>
</evidence>
<keyword evidence="4" id="KW-0520">NAD</keyword>
<evidence type="ECO:0000256" key="2">
    <source>
        <dbReference type="ARBA" id="ARBA00022630"/>
    </source>
</evidence>
<dbReference type="Gene3D" id="3.50.50.60">
    <property type="entry name" value="FAD/NAD(P)-binding domain"/>
    <property type="match status" value="2"/>
</dbReference>
<feature type="disulfide bond" description="Redox-active" evidence="5">
    <location>
        <begin position="42"/>
        <end position="47"/>
    </location>
</feature>
<evidence type="ECO:0000313" key="9">
    <source>
        <dbReference type="Proteomes" id="UP000245080"/>
    </source>
</evidence>
<evidence type="ECO:0000256" key="4">
    <source>
        <dbReference type="PIRSR" id="PIRSR000350-3"/>
    </source>
</evidence>
<dbReference type="InterPro" id="IPR023753">
    <property type="entry name" value="FAD/NAD-binding_dom"/>
</dbReference>
<dbReference type="InterPro" id="IPR001100">
    <property type="entry name" value="Pyr_nuc-diS_OxRdtase"/>
</dbReference>
<dbReference type="InterPro" id="IPR036188">
    <property type="entry name" value="FAD/NAD-bd_sf"/>
</dbReference>
<proteinExistence type="inferred from homology"/>
<dbReference type="PRINTS" id="PR00411">
    <property type="entry name" value="PNDRDTASEI"/>
</dbReference>
<dbReference type="AlphaFoldDB" id="A0A2V1MW30"/>
<keyword evidence="3 4" id="KW-0274">FAD</keyword>
<feature type="binding site" evidence="4">
    <location>
        <position position="113"/>
    </location>
    <ligand>
        <name>FAD</name>
        <dbReference type="ChEBI" id="CHEBI:57692"/>
    </ligand>
</feature>
<evidence type="ECO:0000256" key="3">
    <source>
        <dbReference type="ARBA" id="ARBA00022827"/>
    </source>
</evidence>
<comment type="similarity">
    <text evidence="1">Belongs to the class-I pyridine nucleotide-disulfide oxidoreductase family.</text>
</comment>
<dbReference type="PRINTS" id="PR00368">
    <property type="entry name" value="FADPNR"/>
</dbReference>
<reference evidence="8 9" key="1">
    <citation type="journal article" date="2018" name="Int. J. Syst. Evol. Microbiol.">
        <title>Lactobacillus bambusae sp. nov., isolated from a traditional fermented Ma-bamboo shoots of Taiwan.</title>
        <authorList>
            <person name="Wang L.-T."/>
        </authorList>
    </citation>
    <scope>NUCLEOTIDE SEQUENCE [LARGE SCALE GENOMIC DNA]</scope>
    <source>
        <strain evidence="8 9">BS-W1</strain>
    </source>
</reference>
<feature type="binding site" evidence="4">
    <location>
        <position position="299"/>
    </location>
    <ligand>
        <name>FAD</name>
        <dbReference type="ChEBI" id="CHEBI:57692"/>
    </ligand>
</feature>
<dbReference type="Pfam" id="PF07992">
    <property type="entry name" value="Pyr_redox_2"/>
    <property type="match status" value="1"/>
</dbReference>
<keyword evidence="9" id="KW-1185">Reference proteome</keyword>
<comment type="cofactor">
    <cofactor evidence="4">
        <name>FAD</name>
        <dbReference type="ChEBI" id="CHEBI:57692"/>
    </cofactor>
    <text evidence="4">Binds 1 FAD per subunit.</text>
</comment>
<gene>
    <name evidence="8" type="ORF">DCM90_09560</name>
</gene>
<dbReference type="EMBL" id="QCXQ01000007">
    <property type="protein sequence ID" value="PWF99343.1"/>
    <property type="molecule type" value="Genomic_DNA"/>
</dbReference>
<dbReference type="Proteomes" id="UP000245080">
    <property type="component" value="Unassembled WGS sequence"/>
</dbReference>
<evidence type="ECO:0000259" key="6">
    <source>
        <dbReference type="Pfam" id="PF02852"/>
    </source>
</evidence>
<feature type="domain" description="FAD/NAD(P)-binding" evidence="7">
    <location>
        <begin position="5"/>
        <end position="313"/>
    </location>
</feature>
<name>A0A2V1MW30_9LACO</name>
<dbReference type="RefSeq" id="WP_109251150.1">
    <property type="nucleotide sequence ID" value="NZ_QCXQ01000007.1"/>
</dbReference>
<dbReference type="SUPFAM" id="SSF51905">
    <property type="entry name" value="FAD/NAD(P)-binding domain"/>
    <property type="match status" value="1"/>
</dbReference>
<feature type="binding site" evidence="4">
    <location>
        <position position="259"/>
    </location>
    <ligand>
        <name>NAD(+)</name>
        <dbReference type="ChEBI" id="CHEBI:57540"/>
    </ligand>
</feature>
<comment type="caution">
    <text evidence="8">The sequence shown here is derived from an EMBL/GenBank/DDBJ whole genome shotgun (WGS) entry which is preliminary data.</text>
</comment>
<feature type="binding site" evidence="4">
    <location>
        <begin position="172"/>
        <end position="179"/>
    </location>
    <ligand>
        <name>NAD(+)</name>
        <dbReference type="ChEBI" id="CHEBI:57540"/>
    </ligand>
</feature>
<keyword evidence="2" id="KW-0285">Flavoprotein</keyword>
<evidence type="ECO:0000256" key="1">
    <source>
        <dbReference type="ARBA" id="ARBA00007532"/>
    </source>
</evidence>
<dbReference type="GO" id="GO:0016491">
    <property type="term" value="F:oxidoreductase activity"/>
    <property type="evidence" value="ECO:0007669"/>
    <property type="project" value="InterPro"/>
</dbReference>
<dbReference type="InterPro" id="IPR004099">
    <property type="entry name" value="Pyr_nucl-diS_OxRdtase_dimer"/>
</dbReference>
<dbReference type="PANTHER" id="PTHR43014">
    <property type="entry name" value="MERCURIC REDUCTASE"/>
    <property type="match status" value="1"/>
</dbReference>
<dbReference type="Pfam" id="PF02852">
    <property type="entry name" value="Pyr_redox_dim"/>
    <property type="match status" value="1"/>
</dbReference>
<keyword evidence="4" id="KW-0547">Nucleotide-binding</keyword>
<protein>
    <submittedName>
        <fullName evidence="8">NAD(P)/FAD-dependent oxidoreductase</fullName>
    </submittedName>
</protein>
<dbReference type="SUPFAM" id="SSF55424">
    <property type="entry name" value="FAD/NAD-linked reductases, dimerisation (C-terminal) domain"/>
    <property type="match status" value="1"/>
</dbReference>
<evidence type="ECO:0000259" key="7">
    <source>
        <dbReference type="Pfam" id="PF07992"/>
    </source>
</evidence>
<dbReference type="PIRSF" id="PIRSF000350">
    <property type="entry name" value="Mercury_reductase_MerA"/>
    <property type="match status" value="1"/>
</dbReference>
<organism evidence="8 9">
    <name type="scientific">Levilactobacillus bambusae</name>
    <dbReference type="NCBI Taxonomy" id="2024736"/>
    <lineage>
        <taxon>Bacteria</taxon>
        <taxon>Bacillati</taxon>
        <taxon>Bacillota</taxon>
        <taxon>Bacilli</taxon>
        <taxon>Lactobacillales</taxon>
        <taxon>Lactobacillaceae</taxon>
        <taxon>Levilactobacillus</taxon>
    </lineage>
</organism>
<evidence type="ECO:0000256" key="5">
    <source>
        <dbReference type="PIRSR" id="PIRSR000350-4"/>
    </source>
</evidence>
<accession>A0A2V1MW30</accession>
<dbReference type="Gene3D" id="3.30.390.30">
    <property type="match status" value="1"/>
</dbReference>
<sequence>MTQDYDVVIIGSGPGGNGAAYALAAEHKSVAVVENDLFGGTCPNRGCDPKRILLAAIEAKAYQDHMLGKGIDGGSQVNWPDLMAHKRNYTDAVPEKTEAGLKAAGVTTYHGSGKFTDEGTFEIGSEELSARNFIIATGQHPALLPMAGQENLLTSNDFLNLNQMPRDITIIGGGYIGFELSSIAKGAGANVHLIHHNNRPLKQFDEELVTDFVAAVKDEGIDVQLNTNVTEVQKADQQFNVQTADGRQFKTDAVFCAAGRVPNVDQLNLAAVGITTDRHGIQVDEHLKTTNPKIYAVGDVVSESHPKLTPKAAFDAAYVAADILNPSQSAIDYPAIPTVVYGQPKLATVGVSEKDVQSNPDAYEVKSQDVTSWLTYHRIHDPYARVKTIIQKSTHQVIGAQVMSSEADSLINAFTLMIDEKIDQKRLNQLILAYPTTASDLTYFN</sequence>
<dbReference type="InterPro" id="IPR016156">
    <property type="entry name" value="FAD/NAD-linked_Rdtase_dimer_sf"/>
</dbReference>
<dbReference type="PANTHER" id="PTHR43014:SF5">
    <property type="entry name" value="GLUTATHIONE REDUCTASE (NADPH)"/>
    <property type="match status" value="1"/>
</dbReference>